<gene>
    <name evidence="12" type="ORF">HERILL_LOCUS15737</name>
</gene>
<evidence type="ECO:0000313" key="12">
    <source>
        <dbReference type="EMBL" id="CAD7093456.1"/>
    </source>
</evidence>
<feature type="region of interest" description="Disordered" evidence="8">
    <location>
        <begin position="645"/>
        <end position="693"/>
    </location>
</feature>
<evidence type="ECO:0000256" key="5">
    <source>
        <dbReference type="ARBA" id="ARBA00023136"/>
    </source>
</evidence>
<evidence type="ECO:0000256" key="4">
    <source>
        <dbReference type="ARBA" id="ARBA00022989"/>
    </source>
</evidence>
<feature type="transmembrane region" description="Helical" evidence="9">
    <location>
        <begin position="6"/>
        <end position="28"/>
    </location>
</feature>
<evidence type="ECO:0000259" key="10">
    <source>
        <dbReference type="Pfam" id="PF08016"/>
    </source>
</evidence>
<feature type="domain" description="Polycystin cation channel PKD1/PKD2" evidence="10">
    <location>
        <begin position="395"/>
        <end position="614"/>
    </location>
</feature>
<evidence type="ECO:0000256" key="1">
    <source>
        <dbReference type="ARBA" id="ARBA00004141"/>
    </source>
</evidence>
<dbReference type="PANTHER" id="PTHR10877">
    <property type="entry name" value="POLYCYSTIN FAMILY MEMBER"/>
    <property type="match status" value="1"/>
</dbReference>
<dbReference type="EMBL" id="LR899014">
    <property type="protein sequence ID" value="CAD7093456.1"/>
    <property type="molecule type" value="Genomic_DNA"/>
</dbReference>
<dbReference type="Pfam" id="PF08016">
    <property type="entry name" value="PKD_channel"/>
    <property type="match status" value="1"/>
</dbReference>
<feature type="compositionally biased region" description="Basic residues" evidence="8">
    <location>
        <begin position="648"/>
        <end position="660"/>
    </location>
</feature>
<feature type="transmembrane region" description="Helical" evidence="9">
    <location>
        <begin position="135"/>
        <end position="154"/>
    </location>
</feature>
<feature type="compositionally biased region" description="Basic and acidic residues" evidence="8">
    <location>
        <begin position="677"/>
        <end position="688"/>
    </location>
</feature>
<feature type="transmembrane region" description="Helical" evidence="9">
    <location>
        <begin position="435"/>
        <end position="453"/>
    </location>
</feature>
<dbReference type="GO" id="GO:0005509">
    <property type="term" value="F:calcium ion binding"/>
    <property type="evidence" value="ECO:0007669"/>
    <property type="project" value="InterPro"/>
</dbReference>
<dbReference type="PANTHER" id="PTHR10877:SF150">
    <property type="entry name" value="REJ DOMAIN-CONTAINING PROTEIN"/>
    <property type="match status" value="1"/>
</dbReference>
<proteinExistence type="inferred from homology"/>
<dbReference type="OrthoDB" id="5322100at2759"/>
<feature type="region of interest" description="Disordered" evidence="8">
    <location>
        <begin position="729"/>
        <end position="759"/>
    </location>
</feature>
<evidence type="ECO:0000259" key="11">
    <source>
        <dbReference type="Pfam" id="PF20519"/>
    </source>
</evidence>
<dbReference type="FunCoup" id="A0A7R8Z2D1">
    <property type="interactions" value="130"/>
</dbReference>
<dbReference type="GO" id="GO:0016020">
    <property type="term" value="C:membrane"/>
    <property type="evidence" value="ECO:0007669"/>
    <property type="project" value="UniProtKB-SubCell"/>
</dbReference>
<dbReference type="InterPro" id="IPR003915">
    <property type="entry name" value="PKD_2"/>
</dbReference>
<keyword evidence="13" id="KW-1185">Reference proteome</keyword>
<dbReference type="GO" id="GO:0005262">
    <property type="term" value="F:calcium channel activity"/>
    <property type="evidence" value="ECO:0007669"/>
    <property type="project" value="TreeGrafter"/>
</dbReference>
<feature type="domain" description="Polycystin" evidence="11">
    <location>
        <begin position="217"/>
        <end position="389"/>
    </location>
</feature>
<evidence type="ECO:0000256" key="3">
    <source>
        <dbReference type="ARBA" id="ARBA00022692"/>
    </source>
</evidence>
<dbReference type="GO" id="GO:0050982">
    <property type="term" value="P:detection of mechanical stimulus"/>
    <property type="evidence" value="ECO:0007669"/>
    <property type="project" value="TreeGrafter"/>
</dbReference>
<dbReference type="Pfam" id="PF20519">
    <property type="entry name" value="Polycystin_dom"/>
    <property type="match status" value="1"/>
</dbReference>
<dbReference type="InterPro" id="IPR046791">
    <property type="entry name" value="Polycystin_dom"/>
</dbReference>
<keyword evidence="6" id="KW-0325">Glycoprotein</keyword>
<evidence type="ECO:0000256" key="2">
    <source>
        <dbReference type="ARBA" id="ARBA00007200"/>
    </source>
</evidence>
<feature type="transmembrane region" description="Helical" evidence="9">
    <location>
        <begin position="473"/>
        <end position="502"/>
    </location>
</feature>
<dbReference type="PRINTS" id="PR01433">
    <property type="entry name" value="POLYCYSTIN2"/>
</dbReference>
<keyword evidence="5 9" id="KW-0472">Membrane</keyword>
<evidence type="ECO:0000313" key="13">
    <source>
        <dbReference type="Proteomes" id="UP000594454"/>
    </source>
</evidence>
<evidence type="ECO:0000256" key="7">
    <source>
        <dbReference type="PIRSR" id="PIRSR603915-2"/>
    </source>
</evidence>
<dbReference type="InterPro" id="IPR013122">
    <property type="entry name" value="PKD1_2_channel"/>
</dbReference>
<dbReference type="InterPro" id="IPR051223">
    <property type="entry name" value="Polycystin"/>
</dbReference>
<comment type="similarity">
    <text evidence="2">Belongs to the polycystin family.</text>
</comment>
<evidence type="ECO:0000256" key="8">
    <source>
        <dbReference type="SAM" id="MobiDB-lite"/>
    </source>
</evidence>
<feature type="transmembrane region" description="Helical" evidence="9">
    <location>
        <begin position="40"/>
        <end position="66"/>
    </location>
</feature>
<evidence type="ECO:0000256" key="6">
    <source>
        <dbReference type="ARBA" id="ARBA00023180"/>
    </source>
</evidence>
<feature type="transmembrane region" description="Helical" evidence="9">
    <location>
        <begin position="588"/>
        <end position="614"/>
    </location>
</feature>
<reference evidence="12 13" key="1">
    <citation type="submission" date="2020-11" db="EMBL/GenBank/DDBJ databases">
        <authorList>
            <person name="Wallbank WR R."/>
            <person name="Pardo Diaz C."/>
            <person name="Kozak K."/>
            <person name="Martin S."/>
            <person name="Jiggins C."/>
            <person name="Moest M."/>
            <person name="Warren A I."/>
            <person name="Generalovic N T."/>
            <person name="Byers J.R.P. K."/>
            <person name="Montejo-Kovacevich G."/>
            <person name="Yen C E."/>
        </authorList>
    </citation>
    <scope>NUCLEOTIDE SEQUENCE [LARGE SCALE GENOMIC DNA]</scope>
</reference>
<accession>A0A7R8Z2D1</accession>
<feature type="disulfide bond" evidence="7">
    <location>
        <begin position="244"/>
        <end position="255"/>
    </location>
</feature>
<organism evidence="12 13">
    <name type="scientific">Hermetia illucens</name>
    <name type="common">Black soldier fly</name>
    <dbReference type="NCBI Taxonomy" id="343691"/>
    <lineage>
        <taxon>Eukaryota</taxon>
        <taxon>Metazoa</taxon>
        <taxon>Ecdysozoa</taxon>
        <taxon>Arthropoda</taxon>
        <taxon>Hexapoda</taxon>
        <taxon>Insecta</taxon>
        <taxon>Pterygota</taxon>
        <taxon>Neoptera</taxon>
        <taxon>Endopterygota</taxon>
        <taxon>Diptera</taxon>
        <taxon>Brachycera</taxon>
        <taxon>Stratiomyomorpha</taxon>
        <taxon>Stratiomyidae</taxon>
        <taxon>Hermetiinae</taxon>
        <taxon>Hermetia</taxon>
    </lineage>
</organism>
<dbReference type="InParanoid" id="A0A7R8Z2D1"/>
<keyword evidence="3 9" id="KW-0812">Transmembrane</keyword>
<sequence length="798" mass="92614">MNRQFWLHMAWTIATAVIIISLTILLLYGMSFGPVKSSMWITAFLIALLHKIFIIDPIRISIVALWRAYRSKSAPPDYGFQKKLISPERQELRNIKLRLDYLMKKFQEGNWKPSDHKEERQSEKREKLLIHYDRVFYDLLMYTFYMVALLLIVLGSKSDLSYYSTRYVQDFFTAGRNEGPPTNQILTENELKSYLNNTIARQLHDARFYQSRTIRYKPGFLDGRTVKVLGVARLRQQRIPEESCSSVKSINHVNCSGYFQPSNQDTKNYSANWAPSVYFQYYPEYWRLLQPFTYQTAEDSDSLPLFGHEHYYRGGGYVAKLGRNHRNSQKVLNYLFKSNWIDNRTGVIFIEVNLYCVNANLFNLVTIVAARTTFGSFSMEVHVKTAKLLFMLSSLDWEVFIAFILFCIIIVLFIRRLVIRVAYKESFTDHGIWEYVDVVLIVFSIGTLALFFVRNNYVVSLLHYLEDNRKNTFVSFAYAAMFDDFFTVISAMLVCIATIRLWKILHFAVMFRVFSKTLYRSVGTVIFTLAILIVFMVSISAAVHVINGGSIARFSFFGKTLATVMTFSSGFVDLDVEEVRRSGTLVSFILYVVQAIVVNIFLINLLVTITLFYFSVLRGEMSERETKSYTFWQFIRDEYYEMKDNRSKPKRQQKGNKSLRLRGGGTYFSKSSQSTKNDQDSKGPEKVSVRSKYTPEKAGLANEIISTQMDYLERYISLRCAIPCDNEELQEESEIRSSETVSKVSKGPERSNENVSPKHKFRVDLRKKASSANASDKKRRITKILNKDFTLNRPIRST</sequence>
<comment type="subcellular location">
    <subcellularLocation>
        <location evidence="1">Membrane</location>
        <topology evidence="1">Multi-pass membrane protein</topology>
    </subcellularLocation>
</comment>
<dbReference type="AlphaFoldDB" id="A0A7R8Z2D1"/>
<feature type="transmembrane region" description="Helical" evidence="9">
    <location>
        <begin position="522"/>
        <end position="546"/>
    </location>
</feature>
<keyword evidence="4 9" id="KW-1133">Transmembrane helix</keyword>
<feature type="transmembrane region" description="Helical" evidence="9">
    <location>
        <begin position="390"/>
        <end position="414"/>
    </location>
</feature>
<protein>
    <recommendedName>
        <fullName evidence="14">Polycystic kidney disease 2-like 1 protein</fullName>
    </recommendedName>
</protein>
<evidence type="ECO:0000256" key="9">
    <source>
        <dbReference type="SAM" id="Phobius"/>
    </source>
</evidence>
<feature type="transmembrane region" description="Helical" evidence="9">
    <location>
        <begin position="347"/>
        <end position="370"/>
    </location>
</feature>
<name>A0A7R8Z2D1_HERIL</name>
<dbReference type="Proteomes" id="UP000594454">
    <property type="component" value="Chromosome 6"/>
</dbReference>
<evidence type="ECO:0008006" key="14">
    <source>
        <dbReference type="Google" id="ProtNLM"/>
    </source>
</evidence>